<keyword evidence="6" id="KW-0413">Isomerase</keyword>
<comment type="cofactor">
    <cofactor evidence="1">
        <name>Mg(2+)</name>
        <dbReference type="ChEBI" id="CHEBI:18420"/>
    </cofactor>
</comment>
<dbReference type="InterPro" id="IPR036900">
    <property type="entry name" value="A-D-PHexomutase_C_sf"/>
</dbReference>
<dbReference type="Gene3D" id="3.40.120.10">
    <property type="entry name" value="Alpha-D-Glucose-1,6-Bisphosphate, subunit A, domain 3"/>
    <property type="match status" value="3"/>
</dbReference>
<dbReference type="InterPro" id="IPR005841">
    <property type="entry name" value="Alpha-D-phosphohexomutase_SF"/>
</dbReference>
<comment type="similarity">
    <text evidence="2 7">Belongs to the phosphohexose mutase family.</text>
</comment>
<evidence type="ECO:0000313" key="12">
    <source>
        <dbReference type="EMBL" id="OGF00028.1"/>
    </source>
</evidence>
<dbReference type="Pfam" id="PF02880">
    <property type="entry name" value="PGM_PMM_III"/>
    <property type="match status" value="1"/>
</dbReference>
<accession>A0A1F5QD21</accession>
<gene>
    <name evidence="12" type="ORF">A3J05_02925</name>
</gene>
<evidence type="ECO:0000256" key="6">
    <source>
        <dbReference type="ARBA" id="ARBA00023235"/>
    </source>
</evidence>
<dbReference type="InterPro" id="IPR016055">
    <property type="entry name" value="A-D-PHexomutase_a/b/a-I/II/III"/>
</dbReference>
<dbReference type="GO" id="GO:0016868">
    <property type="term" value="F:intramolecular phosphotransferase activity"/>
    <property type="evidence" value="ECO:0007669"/>
    <property type="project" value="InterPro"/>
</dbReference>
<dbReference type="Pfam" id="PF02878">
    <property type="entry name" value="PGM_PMM_I"/>
    <property type="match status" value="1"/>
</dbReference>
<keyword evidence="4 7" id="KW-0479">Metal-binding</keyword>
<comment type="caution">
    <text evidence="12">The sequence shown here is derived from an EMBL/GenBank/DDBJ whole genome shotgun (WGS) entry which is preliminary data.</text>
</comment>
<evidence type="ECO:0000256" key="4">
    <source>
        <dbReference type="ARBA" id="ARBA00022723"/>
    </source>
</evidence>
<evidence type="ECO:0000256" key="7">
    <source>
        <dbReference type="RuleBase" id="RU004326"/>
    </source>
</evidence>
<dbReference type="InterPro" id="IPR005844">
    <property type="entry name" value="A-D-PHexomutase_a/b/a-I"/>
</dbReference>
<dbReference type="SUPFAM" id="SSF55957">
    <property type="entry name" value="Phosphoglucomutase, C-terminal domain"/>
    <property type="match status" value="1"/>
</dbReference>
<evidence type="ECO:0000259" key="11">
    <source>
        <dbReference type="Pfam" id="PF02880"/>
    </source>
</evidence>
<feature type="domain" description="Alpha-D-phosphohexomutase alpha/beta/alpha" evidence="10">
    <location>
        <begin position="165"/>
        <end position="263"/>
    </location>
</feature>
<evidence type="ECO:0000256" key="5">
    <source>
        <dbReference type="ARBA" id="ARBA00022842"/>
    </source>
</evidence>
<feature type="domain" description="Alpha-D-phosphohexomutase C-terminal" evidence="8">
    <location>
        <begin position="383"/>
        <end position="452"/>
    </location>
</feature>
<dbReference type="PRINTS" id="PR00509">
    <property type="entry name" value="PGMPMM"/>
</dbReference>
<dbReference type="InterPro" id="IPR005843">
    <property type="entry name" value="A-D-PHexomutase_C"/>
</dbReference>
<name>A0A1F5QD21_9BACT</name>
<evidence type="ECO:0000256" key="2">
    <source>
        <dbReference type="ARBA" id="ARBA00010231"/>
    </source>
</evidence>
<reference evidence="12 13" key="1">
    <citation type="journal article" date="2016" name="Nat. Commun.">
        <title>Thousands of microbial genomes shed light on interconnected biogeochemical processes in an aquifer system.</title>
        <authorList>
            <person name="Anantharaman K."/>
            <person name="Brown C.T."/>
            <person name="Hug L.A."/>
            <person name="Sharon I."/>
            <person name="Castelle C.J."/>
            <person name="Probst A.J."/>
            <person name="Thomas B.C."/>
            <person name="Singh A."/>
            <person name="Wilkins M.J."/>
            <person name="Karaoz U."/>
            <person name="Brodie E.L."/>
            <person name="Williams K.H."/>
            <person name="Hubbard S.S."/>
            <person name="Banfield J.F."/>
        </authorList>
    </citation>
    <scope>NUCLEOTIDE SEQUENCE [LARGE SCALE GENOMIC DNA]</scope>
</reference>
<proteinExistence type="inferred from homology"/>
<evidence type="ECO:0000256" key="1">
    <source>
        <dbReference type="ARBA" id="ARBA00001946"/>
    </source>
</evidence>
<evidence type="ECO:0000259" key="10">
    <source>
        <dbReference type="Pfam" id="PF02879"/>
    </source>
</evidence>
<evidence type="ECO:0008006" key="14">
    <source>
        <dbReference type="Google" id="ProtNLM"/>
    </source>
</evidence>
<dbReference type="Pfam" id="PF02879">
    <property type="entry name" value="PGM_PMM_II"/>
    <property type="match status" value="1"/>
</dbReference>
<dbReference type="InterPro" id="IPR005845">
    <property type="entry name" value="A-D-PHexomutase_a/b/a-II"/>
</dbReference>
<dbReference type="PANTHER" id="PTHR43771:SF1">
    <property type="entry name" value="PHOSPHOMANNOMUTASE"/>
    <property type="match status" value="1"/>
</dbReference>
<keyword evidence="3" id="KW-0597">Phosphoprotein</keyword>
<dbReference type="AlphaFoldDB" id="A0A1F5QD21"/>
<dbReference type="Gene3D" id="3.30.310.50">
    <property type="entry name" value="Alpha-D-phosphohexomutase, C-terminal domain"/>
    <property type="match status" value="1"/>
</dbReference>
<dbReference type="InterPro" id="IPR016066">
    <property type="entry name" value="A-D-PHexomutase_CS"/>
</dbReference>
<dbReference type="EMBL" id="MFFF01000004">
    <property type="protein sequence ID" value="OGF00028.1"/>
    <property type="molecule type" value="Genomic_DNA"/>
</dbReference>
<sequence length="459" mass="51572">MKETSIFHAYDIRGVYPKEISIEDAYRIGWAFAKFLKTNLKIKPPSGGPLEVVLGMDMRGSSPFLARELIRSFNDQGIDVAEIGKVPTPAFYHAVAFKDFPAGVMVTASHNPKEYNGMKFCGPKASAIGLGSGLEKIQEYFESSETPQPVKPRGKMRSVEGINSSYVNQELSYLNPAKIKKIKIAADPANTMGALELEELFARIDCEPIKVNWELNGNMPVHEANPIKPETLRQLQQIILNEKADFGIATDGDGDRIAFLDEKAQIIPSAIVLGLVAQELLKKRPGAKIGYDLRSSKITREMIERAGGEPVETMVGHSLIKKLMVEKDVLFSGELSSHYYFRENFNYESPIFVAAVLLLIRSDLDKPFSEIWQPFNKYFHSGELNFQVEDKAGMMEKLEKKYADGKASKLDGLKVEYKDWWFSVRPSNTEPYLRLNLEADTEAIMKNKVEKISKEISSQ</sequence>
<dbReference type="SUPFAM" id="SSF53738">
    <property type="entry name" value="Phosphoglucomutase, first 3 domains"/>
    <property type="match status" value="3"/>
</dbReference>
<dbReference type="CDD" id="cd03089">
    <property type="entry name" value="PMM_PGM"/>
    <property type="match status" value="1"/>
</dbReference>
<dbReference type="Proteomes" id="UP000177235">
    <property type="component" value="Unassembled WGS sequence"/>
</dbReference>
<dbReference type="PROSITE" id="PS00710">
    <property type="entry name" value="PGM_PMM"/>
    <property type="match status" value="1"/>
</dbReference>
<evidence type="ECO:0000313" key="13">
    <source>
        <dbReference type="Proteomes" id="UP000177235"/>
    </source>
</evidence>
<protein>
    <recommendedName>
        <fullName evidence="14">Phosphomannomutase/phosphoglucomutase</fullName>
    </recommendedName>
</protein>
<evidence type="ECO:0000259" key="9">
    <source>
        <dbReference type="Pfam" id="PF02878"/>
    </source>
</evidence>
<feature type="domain" description="Alpha-D-phosphohexomutase alpha/beta/alpha" evidence="9">
    <location>
        <begin position="6"/>
        <end position="144"/>
    </location>
</feature>
<dbReference type="PANTHER" id="PTHR43771">
    <property type="entry name" value="PHOSPHOMANNOMUTASE"/>
    <property type="match status" value="1"/>
</dbReference>
<dbReference type="GO" id="GO:0005975">
    <property type="term" value="P:carbohydrate metabolic process"/>
    <property type="evidence" value="ECO:0007669"/>
    <property type="project" value="InterPro"/>
</dbReference>
<keyword evidence="5 7" id="KW-0460">Magnesium</keyword>
<evidence type="ECO:0000259" key="8">
    <source>
        <dbReference type="Pfam" id="PF00408"/>
    </source>
</evidence>
<dbReference type="Pfam" id="PF00408">
    <property type="entry name" value="PGM_PMM_IV"/>
    <property type="match status" value="1"/>
</dbReference>
<dbReference type="InterPro" id="IPR005846">
    <property type="entry name" value="A-D-PHexomutase_a/b/a-III"/>
</dbReference>
<dbReference type="GO" id="GO:0000287">
    <property type="term" value="F:magnesium ion binding"/>
    <property type="evidence" value="ECO:0007669"/>
    <property type="project" value="InterPro"/>
</dbReference>
<feature type="domain" description="Alpha-D-phosphohexomutase alpha/beta/alpha" evidence="11">
    <location>
        <begin position="272"/>
        <end position="378"/>
    </location>
</feature>
<evidence type="ECO:0000256" key="3">
    <source>
        <dbReference type="ARBA" id="ARBA00022553"/>
    </source>
</evidence>
<organism evidence="12 13">
    <name type="scientific">Candidatus Doudnabacteria bacterium RIFCSPLOWO2_02_FULL_48_13</name>
    <dbReference type="NCBI Taxonomy" id="1817845"/>
    <lineage>
        <taxon>Bacteria</taxon>
        <taxon>Candidatus Doudnaibacteriota</taxon>
    </lineage>
</organism>